<keyword evidence="2" id="KW-1185">Reference proteome</keyword>
<reference evidence="1 2" key="1">
    <citation type="submission" date="2013-10" db="EMBL/GenBank/DDBJ databases">
        <title>The Genome Sequence of Acinetobacter tjernbergiae CIP107465.</title>
        <authorList>
            <consortium name="The Broad Institute Genomics Platform"/>
            <consortium name="The Broad Institute Genome Sequencing Center for Infectious Disease"/>
            <person name="Cerqueira G."/>
            <person name="Feldgarden M."/>
            <person name="Courvalin P."/>
            <person name="Grillot-Courvalin C."/>
            <person name="Clermont D."/>
            <person name="Rocha E."/>
            <person name="Yoon E.-J."/>
            <person name="Nemec A."/>
            <person name="Young S.K."/>
            <person name="Zeng Q."/>
            <person name="Gargeya S."/>
            <person name="Fitzgerald M."/>
            <person name="Abouelleil A."/>
            <person name="Alvarado L."/>
            <person name="Berlin A.M."/>
            <person name="Chapman S.B."/>
            <person name="Gainer-Dewar J."/>
            <person name="Goldberg J."/>
            <person name="Gnerre S."/>
            <person name="Griggs A."/>
            <person name="Gujja S."/>
            <person name="Hansen M."/>
            <person name="Howarth C."/>
            <person name="Imamovic A."/>
            <person name="Ireland A."/>
            <person name="Larimer J."/>
            <person name="McCowan C."/>
            <person name="Murphy C."/>
            <person name="Pearson M."/>
            <person name="Poon T.W."/>
            <person name="Priest M."/>
            <person name="Roberts A."/>
            <person name="Saif S."/>
            <person name="Shea T."/>
            <person name="Sykes S."/>
            <person name="Wortman J."/>
            <person name="Nusbaum C."/>
            <person name="Birren B."/>
        </authorList>
    </citation>
    <scope>NUCLEOTIDE SEQUENCE [LARGE SCALE GENOMIC DNA]</scope>
    <source>
        <strain evidence="1 2">CIP 107465</strain>
    </source>
</reference>
<organism evidence="1 2">
    <name type="scientific">Acinetobacter tjernbergiae DSM 14971 = CIP 107465</name>
    <dbReference type="NCBI Taxonomy" id="1120928"/>
    <lineage>
        <taxon>Bacteria</taxon>
        <taxon>Pseudomonadati</taxon>
        <taxon>Pseudomonadota</taxon>
        <taxon>Gammaproteobacteria</taxon>
        <taxon>Moraxellales</taxon>
        <taxon>Moraxellaceae</taxon>
        <taxon>Acinetobacter</taxon>
    </lineage>
</organism>
<dbReference type="eggNOG" id="ENOG5031SY0">
    <property type="taxonomic scope" value="Bacteria"/>
</dbReference>
<dbReference type="Proteomes" id="UP000017404">
    <property type="component" value="Unassembled WGS sequence"/>
</dbReference>
<accession>V2V8B3</accession>
<dbReference type="RefSeq" id="WP_018677608.1">
    <property type="nucleotide sequence ID" value="NZ_AYEV01000004.1"/>
</dbReference>
<comment type="caution">
    <text evidence="1">The sequence shown here is derived from an EMBL/GenBank/DDBJ whole genome shotgun (WGS) entry which is preliminary data.</text>
</comment>
<proteinExistence type="predicted"/>
<gene>
    <name evidence="1" type="ORF">F990_00590</name>
</gene>
<dbReference type="EMBL" id="AYEV01000004">
    <property type="protein sequence ID" value="ESK57116.1"/>
    <property type="molecule type" value="Genomic_DNA"/>
</dbReference>
<dbReference type="OrthoDB" id="6712428at2"/>
<evidence type="ECO:0000313" key="2">
    <source>
        <dbReference type="Proteomes" id="UP000017404"/>
    </source>
</evidence>
<dbReference type="PATRIC" id="fig|1120928.5.peg.604"/>
<name>V2V8B3_9GAMM</name>
<sequence>MDGRVEQQGSLKRNTRSSYRLLVDYKLFLKEKNRHNDYNSRLIFITNYLDAINFELYGVEGREQLIAALEKSFDDKAND</sequence>
<dbReference type="AlphaFoldDB" id="V2V8B3"/>
<protein>
    <submittedName>
        <fullName evidence="1">Uncharacterized protein</fullName>
    </submittedName>
</protein>
<evidence type="ECO:0000313" key="1">
    <source>
        <dbReference type="EMBL" id="ESK57116.1"/>
    </source>
</evidence>